<feature type="region of interest" description="Disordered" evidence="1">
    <location>
        <begin position="67"/>
        <end position="122"/>
    </location>
</feature>
<sequence length="160" mass="17742">MSGPNGWRRSFMTHFTGCQHYSDNYNNMYSGETCTSPTKLQKPRRLDLLGLSTGGWQREAWHRWFDKRQTKGEEEEANDGGSKEGGGSQGGRRVVADKRQGSNDTVGASGEEVNSEGIEEATTSALGVGEAVVAWGWEWRRKPDDNEEVEDLTGIAILCR</sequence>
<comment type="caution">
    <text evidence="2">The sequence shown here is derived from an EMBL/GenBank/DDBJ whole genome shotgun (WGS) entry which is preliminary data.</text>
</comment>
<protein>
    <submittedName>
        <fullName evidence="2">Uncharacterized protein</fullName>
    </submittedName>
</protein>
<organism evidence="2 3">
    <name type="scientific">Ensete ventricosum</name>
    <name type="common">Abyssinian banana</name>
    <name type="synonym">Musa ensete</name>
    <dbReference type="NCBI Taxonomy" id="4639"/>
    <lineage>
        <taxon>Eukaryota</taxon>
        <taxon>Viridiplantae</taxon>
        <taxon>Streptophyta</taxon>
        <taxon>Embryophyta</taxon>
        <taxon>Tracheophyta</taxon>
        <taxon>Spermatophyta</taxon>
        <taxon>Magnoliopsida</taxon>
        <taxon>Liliopsida</taxon>
        <taxon>Zingiberales</taxon>
        <taxon>Musaceae</taxon>
        <taxon>Ensete</taxon>
    </lineage>
</organism>
<dbReference type="AlphaFoldDB" id="A0A426ZLJ9"/>
<evidence type="ECO:0000256" key="1">
    <source>
        <dbReference type="SAM" id="MobiDB-lite"/>
    </source>
</evidence>
<evidence type="ECO:0000313" key="2">
    <source>
        <dbReference type="EMBL" id="RRT64774.1"/>
    </source>
</evidence>
<gene>
    <name evidence="2" type="ORF">B296_00005690</name>
</gene>
<proteinExistence type="predicted"/>
<dbReference type="Proteomes" id="UP000287651">
    <property type="component" value="Unassembled WGS sequence"/>
</dbReference>
<dbReference type="EMBL" id="AMZH03006061">
    <property type="protein sequence ID" value="RRT64774.1"/>
    <property type="molecule type" value="Genomic_DNA"/>
</dbReference>
<evidence type="ECO:0000313" key="3">
    <source>
        <dbReference type="Proteomes" id="UP000287651"/>
    </source>
</evidence>
<reference evidence="2 3" key="1">
    <citation type="journal article" date="2014" name="Agronomy (Basel)">
        <title>A Draft Genome Sequence for Ensete ventricosum, the Drought-Tolerant Tree Against Hunger.</title>
        <authorList>
            <person name="Harrison J."/>
            <person name="Moore K.A."/>
            <person name="Paszkiewicz K."/>
            <person name="Jones T."/>
            <person name="Grant M."/>
            <person name="Ambacheew D."/>
            <person name="Muzemil S."/>
            <person name="Studholme D.J."/>
        </authorList>
    </citation>
    <scope>NUCLEOTIDE SEQUENCE [LARGE SCALE GENOMIC DNA]</scope>
</reference>
<accession>A0A426ZLJ9</accession>
<name>A0A426ZLJ9_ENSVE</name>